<sequence length="132" mass="15338">MATREEIDYATFREEMLKNPEVKEAYDKMQSKYDLIAKRIEINKLLKLWADDRCLFEEKTCEHRGVYSYCCSEDESLKCLKERLTEQGVVIRVERECGVCVKGFTNSIPNGSSTVCPRCYGKYQQVAIESLI</sequence>
<dbReference type="EMBL" id="LAZR01000383">
    <property type="protein sequence ID" value="KKN71469.1"/>
    <property type="molecule type" value="Genomic_DNA"/>
</dbReference>
<gene>
    <name evidence="1" type="ORF">LCGC14_0420480</name>
</gene>
<accession>A0A0F9SX45</accession>
<comment type="caution">
    <text evidence="1">The sequence shown here is derived from an EMBL/GenBank/DDBJ whole genome shotgun (WGS) entry which is preliminary data.</text>
</comment>
<organism evidence="1">
    <name type="scientific">marine sediment metagenome</name>
    <dbReference type="NCBI Taxonomy" id="412755"/>
    <lineage>
        <taxon>unclassified sequences</taxon>
        <taxon>metagenomes</taxon>
        <taxon>ecological metagenomes</taxon>
    </lineage>
</organism>
<evidence type="ECO:0000313" key="1">
    <source>
        <dbReference type="EMBL" id="KKN71469.1"/>
    </source>
</evidence>
<protein>
    <submittedName>
        <fullName evidence="1">Uncharacterized protein</fullName>
    </submittedName>
</protein>
<dbReference type="AlphaFoldDB" id="A0A0F9SX45"/>
<name>A0A0F9SX45_9ZZZZ</name>
<reference evidence="1" key="1">
    <citation type="journal article" date="2015" name="Nature">
        <title>Complex archaea that bridge the gap between prokaryotes and eukaryotes.</title>
        <authorList>
            <person name="Spang A."/>
            <person name="Saw J.H."/>
            <person name="Jorgensen S.L."/>
            <person name="Zaremba-Niedzwiedzka K."/>
            <person name="Martijn J."/>
            <person name="Lind A.E."/>
            <person name="van Eijk R."/>
            <person name="Schleper C."/>
            <person name="Guy L."/>
            <person name="Ettema T.J."/>
        </authorList>
    </citation>
    <scope>NUCLEOTIDE SEQUENCE</scope>
</reference>
<proteinExistence type="predicted"/>